<dbReference type="Proteomes" id="UP000198744">
    <property type="component" value="Unassembled WGS sequence"/>
</dbReference>
<accession>A0A1H7V619</accession>
<protein>
    <recommendedName>
        <fullName evidence="3">Cytoplasmic protein</fullName>
    </recommendedName>
</protein>
<dbReference type="RefSeq" id="WP_093882175.1">
    <property type="nucleotide sequence ID" value="NZ_FOBS01000003.1"/>
</dbReference>
<evidence type="ECO:0008006" key="3">
    <source>
        <dbReference type="Google" id="ProtNLM"/>
    </source>
</evidence>
<proteinExistence type="predicted"/>
<organism evidence="1 2">
    <name type="scientific">Syntrophus gentianae</name>
    <dbReference type="NCBI Taxonomy" id="43775"/>
    <lineage>
        <taxon>Bacteria</taxon>
        <taxon>Pseudomonadati</taxon>
        <taxon>Thermodesulfobacteriota</taxon>
        <taxon>Syntrophia</taxon>
        <taxon>Syntrophales</taxon>
        <taxon>Syntrophaceae</taxon>
        <taxon>Syntrophus</taxon>
    </lineage>
</organism>
<dbReference type="OrthoDB" id="5432565at2"/>
<sequence length="84" mass="9907">MAKHSHEFVETYDGFVGYGLDRQTDEHTVHLYLQKFSDDSLMNTILKRMTDEDLAEVFDTASKMLKKYLTEPEYHQLFLKDDKG</sequence>
<keyword evidence="2" id="KW-1185">Reference proteome</keyword>
<name>A0A1H7V619_9BACT</name>
<evidence type="ECO:0000313" key="1">
    <source>
        <dbReference type="EMBL" id="SEM04338.1"/>
    </source>
</evidence>
<dbReference type="EMBL" id="FOBS01000003">
    <property type="protein sequence ID" value="SEM04338.1"/>
    <property type="molecule type" value="Genomic_DNA"/>
</dbReference>
<reference evidence="1 2" key="1">
    <citation type="submission" date="2016-10" db="EMBL/GenBank/DDBJ databases">
        <authorList>
            <person name="de Groot N.N."/>
        </authorList>
    </citation>
    <scope>NUCLEOTIDE SEQUENCE [LARGE SCALE GENOMIC DNA]</scope>
    <source>
        <strain evidence="1 2">DSM 8423</strain>
    </source>
</reference>
<gene>
    <name evidence="1" type="ORF">SAMN04489760_10331</name>
</gene>
<evidence type="ECO:0000313" key="2">
    <source>
        <dbReference type="Proteomes" id="UP000198744"/>
    </source>
</evidence>
<dbReference type="STRING" id="43775.SAMN04489760_10331"/>
<dbReference type="AlphaFoldDB" id="A0A1H7V619"/>